<name>A0AAV1CJ44_OLDCO</name>
<evidence type="ECO:0000256" key="1">
    <source>
        <dbReference type="SAM" id="MobiDB-lite"/>
    </source>
</evidence>
<dbReference type="InterPro" id="IPR014746">
    <property type="entry name" value="Gln_synth/guanido_kin_cat_dom"/>
</dbReference>
<keyword evidence="3" id="KW-1185">Reference proteome</keyword>
<organism evidence="2 3">
    <name type="scientific">Oldenlandia corymbosa var. corymbosa</name>
    <dbReference type="NCBI Taxonomy" id="529605"/>
    <lineage>
        <taxon>Eukaryota</taxon>
        <taxon>Viridiplantae</taxon>
        <taxon>Streptophyta</taxon>
        <taxon>Embryophyta</taxon>
        <taxon>Tracheophyta</taxon>
        <taxon>Spermatophyta</taxon>
        <taxon>Magnoliopsida</taxon>
        <taxon>eudicotyledons</taxon>
        <taxon>Gunneridae</taxon>
        <taxon>Pentapetalae</taxon>
        <taxon>asterids</taxon>
        <taxon>lamiids</taxon>
        <taxon>Gentianales</taxon>
        <taxon>Rubiaceae</taxon>
        <taxon>Rubioideae</taxon>
        <taxon>Spermacoceae</taxon>
        <taxon>Hedyotis-Oldenlandia complex</taxon>
        <taxon>Oldenlandia</taxon>
    </lineage>
</organism>
<dbReference type="SUPFAM" id="SSF55931">
    <property type="entry name" value="Glutamine synthetase/guanido kinase"/>
    <property type="match status" value="1"/>
</dbReference>
<dbReference type="EMBL" id="OX459119">
    <property type="protein sequence ID" value="CAI9094678.1"/>
    <property type="molecule type" value="Genomic_DNA"/>
</dbReference>
<evidence type="ECO:0000313" key="3">
    <source>
        <dbReference type="Proteomes" id="UP001161247"/>
    </source>
</evidence>
<evidence type="ECO:0000313" key="2">
    <source>
        <dbReference type="EMBL" id="CAI9094678.1"/>
    </source>
</evidence>
<gene>
    <name evidence="2" type="ORF">OLC1_LOCUS5791</name>
</gene>
<accession>A0AAV1CJ44</accession>
<dbReference type="AlphaFoldDB" id="A0AAV1CJ44"/>
<sequence length="106" mass="11814">MGSMQTQTGNQDKQQPVQVKASPQTQLKKVDELLKDYEAVIGIVTDFDVPNATSGDINVDLPVQFGGGHRKFGITRVHMEEDAGKLYWHWELFSGNSSVCLKEHLV</sequence>
<dbReference type="Proteomes" id="UP001161247">
    <property type="component" value="Chromosome 2"/>
</dbReference>
<proteinExistence type="predicted"/>
<dbReference type="GO" id="GO:0003824">
    <property type="term" value="F:catalytic activity"/>
    <property type="evidence" value="ECO:0007669"/>
    <property type="project" value="InterPro"/>
</dbReference>
<protein>
    <submittedName>
        <fullName evidence="2">OLC1v1030456C1</fullName>
    </submittedName>
</protein>
<reference evidence="2" key="1">
    <citation type="submission" date="2023-03" db="EMBL/GenBank/DDBJ databases">
        <authorList>
            <person name="Julca I."/>
        </authorList>
    </citation>
    <scope>NUCLEOTIDE SEQUENCE</scope>
</reference>
<feature type="region of interest" description="Disordered" evidence="1">
    <location>
        <begin position="1"/>
        <end position="23"/>
    </location>
</feature>